<name>A0A8T0VP38_PANVG</name>
<keyword evidence="3" id="KW-1185">Reference proteome</keyword>
<sequence>MVVRPGDGDGGAGLFPAREVASRLRCRCPRTLAPGAALTGRTKHPATAIRQRVRPRTHVAASGRSAGRIYTHPRAHVPRTTSSHSQSQRMKLSKVNVAALVAAISRTLRKS</sequence>
<accession>A0A8T0VP38</accession>
<feature type="region of interest" description="Disordered" evidence="1">
    <location>
        <begin position="52"/>
        <end position="91"/>
    </location>
</feature>
<evidence type="ECO:0000313" key="3">
    <source>
        <dbReference type="Proteomes" id="UP000823388"/>
    </source>
</evidence>
<organism evidence="2 3">
    <name type="scientific">Panicum virgatum</name>
    <name type="common">Blackwell switchgrass</name>
    <dbReference type="NCBI Taxonomy" id="38727"/>
    <lineage>
        <taxon>Eukaryota</taxon>
        <taxon>Viridiplantae</taxon>
        <taxon>Streptophyta</taxon>
        <taxon>Embryophyta</taxon>
        <taxon>Tracheophyta</taxon>
        <taxon>Spermatophyta</taxon>
        <taxon>Magnoliopsida</taxon>
        <taxon>Liliopsida</taxon>
        <taxon>Poales</taxon>
        <taxon>Poaceae</taxon>
        <taxon>PACMAD clade</taxon>
        <taxon>Panicoideae</taxon>
        <taxon>Panicodae</taxon>
        <taxon>Paniceae</taxon>
        <taxon>Panicinae</taxon>
        <taxon>Panicum</taxon>
        <taxon>Panicum sect. Hiantes</taxon>
    </lineage>
</organism>
<gene>
    <name evidence="2" type="ORF">PVAP13_2NG555303</name>
</gene>
<dbReference type="AlphaFoldDB" id="A0A8T0VP38"/>
<reference evidence="2" key="1">
    <citation type="submission" date="2020-05" db="EMBL/GenBank/DDBJ databases">
        <title>WGS assembly of Panicum virgatum.</title>
        <authorList>
            <person name="Lovell J.T."/>
            <person name="Jenkins J."/>
            <person name="Shu S."/>
            <person name="Juenger T.E."/>
            <person name="Schmutz J."/>
        </authorList>
    </citation>
    <scope>NUCLEOTIDE SEQUENCE</scope>
    <source>
        <strain evidence="2">AP13</strain>
    </source>
</reference>
<evidence type="ECO:0000313" key="2">
    <source>
        <dbReference type="EMBL" id="KAG2637932.1"/>
    </source>
</evidence>
<protein>
    <submittedName>
        <fullName evidence="2">Uncharacterized protein</fullName>
    </submittedName>
</protein>
<dbReference type="EMBL" id="CM029040">
    <property type="protein sequence ID" value="KAG2637932.1"/>
    <property type="molecule type" value="Genomic_DNA"/>
</dbReference>
<proteinExistence type="predicted"/>
<evidence type="ECO:0000256" key="1">
    <source>
        <dbReference type="SAM" id="MobiDB-lite"/>
    </source>
</evidence>
<comment type="caution">
    <text evidence="2">The sequence shown here is derived from an EMBL/GenBank/DDBJ whole genome shotgun (WGS) entry which is preliminary data.</text>
</comment>
<feature type="compositionally biased region" description="Polar residues" evidence="1">
    <location>
        <begin position="79"/>
        <end position="90"/>
    </location>
</feature>
<dbReference type="Proteomes" id="UP000823388">
    <property type="component" value="Chromosome 2N"/>
</dbReference>